<organism evidence="15 16">
    <name type="scientific">Spirodela intermedia</name>
    <name type="common">Intermediate duckweed</name>
    <dbReference type="NCBI Taxonomy" id="51605"/>
    <lineage>
        <taxon>Eukaryota</taxon>
        <taxon>Viridiplantae</taxon>
        <taxon>Streptophyta</taxon>
        <taxon>Embryophyta</taxon>
        <taxon>Tracheophyta</taxon>
        <taxon>Spermatophyta</taxon>
        <taxon>Magnoliopsida</taxon>
        <taxon>Liliopsida</taxon>
        <taxon>Araceae</taxon>
        <taxon>Lemnoideae</taxon>
        <taxon>Spirodela</taxon>
    </lineage>
</organism>
<evidence type="ECO:0000259" key="13">
    <source>
        <dbReference type="Pfam" id="PF11145"/>
    </source>
</evidence>
<comment type="catalytic activity">
    <reaction evidence="1">
        <text>S-ubiquitinyl-[E2 ubiquitin-conjugating enzyme]-L-cysteine + [acceptor protein]-L-lysine = [E2 ubiquitin-conjugating enzyme]-L-cysteine + N(6)-ubiquitinyl-[acceptor protein]-L-lysine.</text>
        <dbReference type="EC" id="2.3.2.27"/>
    </reaction>
</comment>
<feature type="compositionally biased region" description="Low complexity" evidence="10">
    <location>
        <begin position="21"/>
        <end position="36"/>
    </location>
</feature>
<feature type="region of interest" description="Disordered" evidence="10">
    <location>
        <begin position="21"/>
        <end position="53"/>
    </location>
</feature>
<feature type="transmembrane region" description="Helical" evidence="11">
    <location>
        <begin position="708"/>
        <end position="727"/>
    </location>
</feature>
<dbReference type="GO" id="GO:0012505">
    <property type="term" value="C:endomembrane system"/>
    <property type="evidence" value="ECO:0007669"/>
    <property type="project" value="UniProtKB-SubCell"/>
</dbReference>
<feature type="chain" id="PRO_5029475349" description="RING-type E3 ubiquitin transferase" evidence="12">
    <location>
        <begin position="19"/>
        <end position="930"/>
    </location>
</feature>
<name>A0A7I8KI34_SPIIN</name>
<evidence type="ECO:0000256" key="12">
    <source>
        <dbReference type="SAM" id="SignalP"/>
    </source>
</evidence>
<evidence type="ECO:0000256" key="1">
    <source>
        <dbReference type="ARBA" id="ARBA00000900"/>
    </source>
</evidence>
<accession>A0A7I8KI34</accession>
<dbReference type="AlphaFoldDB" id="A0A7I8KI34"/>
<protein>
    <recommendedName>
        <fullName evidence="4">RING-type E3 ubiquitin transferase</fullName>
        <ecNumber evidence="4">2.3.2.27</ecNumber>
    </recommendedName>
</protein>
<proteinExistence type="predicted"/>
<evidence type="ECO:0000313" key="15">
    <source>
        <dbReference type="EMBL" id="CAA7397497.1"/>
    </source>
</evidence>
<evidence type="ECO:0000256" key="8">
    <source>
        <dbReference type="ARBA" id="ARBA00022989"/>
    </source>
</evidence>
<keyword evidence="12" id="KW-0732">Signal</keyword>
<keyword evidence="7" id="KW-0833">Ubl conjugation pathway</keyword>
<gene>
    <name evidence="15" type="ORF">SI8410_06008162</name>
</gene>
<dbReference type="EC" id="2.3.2.27" evidence="4"/>
<feature type="domain" description="DUF2921" evidence="14">
    <location>
        <begin position="249"/>
        <end position="404"/>
    </location>
</feature>
<evidence type="ECO:0000256" key="4">
    <source>
        <dbReference type="ARBA" id="ARBA00012483"/>
    </source>
</evidence>
<sequence length="930" mass="102751">MRWRWIVVLVLSVLDAVATSPTASSSSSSAANPSYSDHCGSVVPESVADGGDTDPHGSLLIRDGFFKGGDEILARDDSPALSLPRSVTFRPRELHRTRQPGVIGIKGSLVFRGGGVSFVRRNFTRGRGLFRVVRPRGPGVLNRGRRVRFNLSGFWSEASGKLCMVGTGVSLSAVGKLLDLSAAVKLHYPKHSSISNVLVTGTVESLDSPGSPGHFSPISLLAYSQRTYEYTLLPQAEKMSSDVLHHERSLPLGAGDSLCSILSRFSNGLRLFHRSDCHGGGCSPLSGDFAQPSYLSLGEVHCSDDGNVHMYVAFSDSQSFRYPPLLNPEKILVAEGFWDHQRNHLSAVACPVQNPEHSVVDAHVGDCTAVLGLWFPGVLSIENRSPLVGQIWSSRNSTDPFHLELVEFRALDSNMHPVSGLKYEYTKADLARRSCGSDSARNRRGRVYPDAKAMIELTFDMGLRSSDGTVAWAYAHPVSIGDAVWGIIYGDATVRFRSSPVVAAENRVLNVSYTISGAFINGSSGMNRAKNILAEGIYSEETGKLCLIGCLDVSDSMGEMHERKMSSMDCRILIEIQLAPLNPEAGAHVSGTIRSMRNESDPLHFKPLEISSNIMYRKQAAESIWRMDVEAVVVLMSLSLSCVFIGLQLFHVREHPSTLPSTSITMLVLLTFGHMIPLMVKFEAFFFANHDQQNGFLGSSGWLEVNEVVVKLITMVVLVLHLRLVQLAWSARSGVDTKKGLWYAERRALQFCLPFYFIGLLISWLVHLRSYKAKMARPHFLYEPRSSLWADLTSYAGLLPDGFLLPQILLNVFWSPKEKVLIPAFYVGNTMVRAMPHIYDAYRASHYVPHIDSSYFFASSAQWDFYSSSWNIIIPCGGVLFAVLLYFQQRFGGSCILTARFRNPGGYEIISMVNNSTALQTFSTELKIFQ</sequence>
<dbReference type="Pfam" id="PF11145">
    <property type="entry name" value="DUF2921"/>
    <property type="match status" value="1"/>
</dbReference>
<dbReference type="Proteomes" id="UP000663760">
    <property type="component" value="Chromosome 6"/>
</dbReference>
<evidence type="ECO:0000256" key="11">
    <source>
        <dbReference type="SAM" id="Phobius"/>
    </source>
</evidence>
<dbReference type="InterPro" id="IPR021319">
    <property type="entry name" value="DUF2921"/>
</dbReference>
<feature type="domain" description="SWEET-like" evidence="13">
    <location>
        <begin position="620"/>
        <end position="901"/>
    </location>
</feature>
<keyword evidence="5" id="KW-0808">Transferase</keyword>
<evidence type="ECO:0000256" key="10">
    <source>
        <dbReference type="SAM" id="MobiDB-lite"/>
    </source>
</evidence>
<reference evidence="15" key="1">
    <citation type="submission" date="2020-02" db="EMBL/GenBank/DDBJ databases">
        <authorList>
            <person name="Scholz U."/>
            <person name="Mascher M."/>
            <person name="Fiebig A."/>
        </authorList>
    </citation>
    <scope>NUCLEOTIDE SEQUENCE</scope>
</reference>
<evidence type="ECO:0000256" key="7">
    <source>
        <dbReference type="ARBA" id="ARBA00022786"/>
    </source>
</evidence>
<keyword evidence="6 11" id="KW-0812">Transmembrane</keyword>
<comment type="pathway">
    <text evidence="3">Protein modification; protein ubiquitination.</text>
</comment>
<evidence type="ECO:0000256" key="5">
    <source>
        <dbReference type="ARBA" id="ARBA00022679"/>
    </source>
</evidence>
<evidence type="ECO:0000256" key="2">
    <source>
        <dbReference type="ARBA" id="ARBA00004127"/>
    </source>
</evidence>
<comment type="subcellular location">
    <subcellularLocation>
        <location evidence="2">Endomembrane system</location>
        <topology evidence="2">Multi-pass membrane protein</topology>
    </subcellularLocation>
</comment>
<feature type="transmembrane region" description="Helical" evidence="11">
    <location>
        <begin position="869"/>
        <end position="887"/>
    </location>
</feature>
<feature type="domain" description="DUF2921" evidence="14">
    <location>
        <begin position="433"/>
        <end position="608"/>
    </location>
</feature>
<evidence type="ECO:0000256" key="6">
    <source>
        <dbReference type="ARBA" id="ARBA00022692"/>
    </source>
</evidence>
<feature type="transmembrane region" description="Helical" evidence="11">
    <location>
        <begin position="748"/>
        <end position="766"/>
    </location>
</feature>
<feature type="domain" description="DUF2921" evidence="14">
    <location>
        <begin position="35"/>
        <end position="219"/>
    </location>
</feature>
<dbReference type="PANTHER" id="PTHR33389">
    <property type="entry name" value="FAMILY PROTEIN, PUTATIVE (DUF2921)-RELATED"/>
    <property type="match status" value="1"/>
</dbReference>
<evidence type="ECO:0000256" key="3">
    <source>
        <dbReference type="ARBA" id="ARBA00004906"/>
    </source>
</evidence>
<keyword evidence="9 11" id="KW-0472">Membrane</keyword>
<keyword evidence="16" id="KW-1185">Reference proteome</keyword>
<dbReference type="OrthoDB" id="756308at2759"/>
<keyword evidence="8 11" id="KW-1133">Transmembrane helix</keyword>
<dbReference type="PANTHER" id="PTHR33389:SF18">
    <property type="entry name" value="OS01G0677900 PROTEIN"/>
    <property type="match status" value="1"/>
</dbReference>
<dbReference type="InterPro" id="IPR057425">
    <property type="entry name" value="DUF2921_N"/>
</dbReference>
<evidence type="ECO:0000259" key="14">
    <source>
        <dbReference type="Pfam" id="PF25333"/>
    </source>
</evidence>
<evidence type="ECO:0000313" key="16">
    <source>
        <dbReference type="Proteomes" id="UP000663760"/>
    </source>
</evidence>
<evidence type="ECO:0000256" key="9">
    <source>
        <dbReference type="ARBA" id="ARBA00023136"/>
    </source>
</evidence>
<dbReference type="Pfam" id="PF25333">
    <property type="entry name" value="DUF2921_N"/>
    <property type="match status" value="3"/>
</dbReference>
<dbReference type="EMBL" id="LR746269">
    <property type="protein sequence ID" value="CAA7397497.1"/>
    <property type="molecule type" value="Genomic_DNA"/>
</dbReference>
<feature type="transmembrane region" description="Helical" evidence="11">
    <location>
        <begin position="631"/>
        <end position="652"/>
    </location>
</feature>
<dbReference type="GO" id="GO:0061630">
    <property type="term" value="F:ubiquitin protein ligase activity"/>
    <property type="evidence" value="ECO:0007669"/>
    <property type="project" value="UniProtKB-EC"/>
</dbReference>
<feature type="signal peptide" evidence="12">
    <location>
        <begin position="1"/>
        <end position="18"/>
    </location>
</feature>
<feature type="transmembrane region" description="Helical" evidence="11">
    <location>
        <begin position="664"/>
        <end position="688"/>
    </location>
</feature>